<dbReference type="InterPro" id="IPR006447">
    <property type="entry name" value="Myb_dom_plants"/>
</dbReference>
<dbReference type="SUPFAM" id="SSF46689">
    <property type="entry name" value="Homeodomain-like"/>
    <property type="match status" value="1"/>
</dbReference>
<dbReference type="GO" id="GO:0003700">
    <property type="term" value="F:DNA-binding transcription factor activity"/>
    <property type="evidence" value="ECO:0007669"/>
    <property type="project" value="InterPro"/>
</dbReference>
<evidence type="ECO:0000256" key="4">
    <source>
        <dbReference type="ARBA" id="ARBA00023054"/>
    </source>
</evidence>
<evidence type="ECO:0000256" key="2">
    <source>
        <dbReference type="ARBA" id="ARBA00006783"/>
    </source>
</evidence>
<dbReference type="GO" id="GO:0003677">
    <property type="term" value="F:DNA binding"/>
    <property type="evidence" value="ECO:0007669"/>
    <property type="project" value="InterPro"/>
</dbReference>
<evidence type="ECO:0000313" key="10">
    <source>
        <dbReference type="RefSeq" id="XP_008465330.2"/>
    </source>
</evidence>
<evidence type="ECO:0000256" key="7">
    <source>
        <dbReference type="SAM" id="MobiDB-lite"/>
    </source>
</evidence>
<keyword evidence="6" id="KW-0539">Nucleus</keyword>
<keyword evidence="3" id="KW-0805">Transcription regulation</keyword>
<evidence type="ECO:0000256" key="1">
    <source>
        <dbReference type="ARBA" id="ARBA00004123"/>
    </source>
</evidence>
<dbReference type="GeneID" id="103502977"/>
<evidence type="ECO:0000313" key="9">
    <source>
        <dbReference type="Proteomes" id="UP001652600"/>
    </source>
</evidence>
<evidence type="ECO:0000256" key="6">
    <source>
        <dbReference type="ARBA" id="ARBA00023242"/>
    </source>
</evidence>
<dbReference type="InterPro" id="IPR009057">
    <property type="entry name" value="Homeodomain-like_sf"/>
</dbReference>
<feature type="region of interest" description="Disordered" evidence="7">
    <location>
        <begin position="264"/>
        <end position="288"/>
    </location>
</feature>
<dbReference type="Pfam" id="PF14379">
    <property type="entry name" value="Myb_CC_LHEQLE"/>
    <property type="match status" value="1"/>
</dbReference>
<dbReference type="Pfam" id="PF00249">
    <property type="entry name" value="Myb_DNA-binding"/>
    <property type="match status" value="1"/>
</dbReference>
<organism evidence="9 11">
    <name type="scientific">Cucumis melo</name>
    <name type="common">Muskmelon</name>
    <dbReference type="NCBI Taxonomy" id="3656"/>
    <lineage>
        <taxon>Eukaryota</taxon>
        <taxon>Viridiplantae</taxon>
        <taxon>Streptophyta</taxon>
        <taxon>Embryophyta</taxon>
        <taxon>Tracheophyta</taxon>
        <taxon>Spermatophyta</taxon>
        <taxon>Magnoliopsida</taxon>
        <taxon>eudicotyledons</taxon>
        <taxon>Gunneridae</taxon>
        <taxon>Pentapetalae</taxon>
        <taxon>rosids</taxon>
        <taxon>fabids</taxon>
        <taxon>Cucurbitales</taxon>
        <taxon>Cucurbitaceae</taxon>
        <taxon>Benincaseae</taxon>
        <taxon>Cucumis</taxon>
    </lineage>
</organism>
<proteinExistence type="inferred from homology"/>
<dbReference type="eggNOG" id="ENOG502QT7M">
    <property type="taxonomic scope" value="Eukaryota"/>
</dbReference>
<accession>A0A1S3CQ46</accession>
<dbReference type="GO" id="GO:0005634">
    <property type="term" value="C:nucleus"/>
    <property type="evidence" value="ECO:0007669"/>
    <property type="project" value="UniProtKB-SubCell"/>
</dbReference>
<dbReference type="InterPro" id="IPR046955">
    <property type="entry name" value="PHR1-like"/>
</dbReference>
<sequence>MYHHQHRGKSIHSSERHMFLQGGGNGGGGDSGLVLSTDAKPRLKWTPDLHDRFVEAVNQLGGADKATPKTVMKIMGIPGLTLYHLKSHLQKYRLSKNLHGQANGGSGTNKTGMGWRVGTVAVSVDQRLGEANGAAAAAAAARTNSIVVGPQPSSQSNKNLQISETIQMQIEVQKRLHEQLEVQRHLQLRIEAQGKYLQTVLEKAQETLGRQNLGTVGLEAAKVQLSELVSKVSTQCLTAAFPELHNQSQSQRVCAQQQSQPPDCSMDSCLTSSEGGSKDQQAAQQQQQQQQVLLHNSHLALRPYADRASSGAPDHSLHGLSMSIGLVQGEKAGTEAYNGYSTSEGQRLFGSKRTTKEAVLEKETGFRYRMDLNNAGEDQLISSNSNNDHTSSTTCKMFDLNGFS</sequence>
<evidence type="ECO:0000313" key="11">
    <source>
        <dbReference type="RefSeq" id="XP_008465331.2"/>
    </source>
</evidence>
<feature type="compositionally biased region" description="Basic residues" evidence="7">
    <location>
        <begin position="1"/>
        <end position="10"/>
    </location>
</feature>
<feature type="domain" description="HTH myb-type" evidence="8">
    <location>
        <begin position="37"/>
        <end position="97"/>
    </location>
</feature>
<dbReference type="PROSITE" id="PS51294">
    <property type="entry name" value="HTH_MYB"/>
    <property type="match status" value="1"/>
</dbReference>
<feature type="region of interest" description="Disordered" evidence="7">
    <location>
        <begin position="1"/>
        <end position="25"/>
    </location>
</feature>
<dbReference type="PANTHER" id="PTHR31499">
    <property type="entry name" value="MYB FAMILY TRANSCRIPTION FACTOR PHL11"/>
    <property type="match status" value="1"/>
</dbReference>
<dbReference type="Gene3D" id="1.10.10.60">
    <property type="entry name" value="Homeodomain-like"/>
    <property type="match status" value="1"/>
</dbReference>
<keyword evidence="5" id="KW-0804">Transcription</keyword>
<dbReference type="Proteomes" id="UP001652600">
    <property type="component" value="Chromosome 4"/>
</dbReference>
<keyword evidence="4" id="KW-0175">Coiled coil</keyword>
<comment type="subcellular location">
    <subcellularLocation>
        <location evidence="1">Nucleus</location>
    </subcellularLocation>
</comment>
<protein>
    <submittedName>
        <fullName evidence="10 11">Myb-related protein 2 isoform X1</fullName>
    </submittedName>
</protein>
<dbReference type="Gramene" id="MELO3C026896.2.1">
    <property type="protein sequence ID" value="MELO3C026896.2.1"/>
    <property type="gene ID" value="MELO3C026896.2"/>
</dbReference>
<dbReference type="InterPro" id="IPR001005">
    <property type="entry name" value="SANT/Myb"/>
</dbReference>
<dbReference type="InterPro" id="IPR017930">
    <property type="entry name" value="Myb_dom"/>
</dbReference>
<gene>
    <name evidence="10 11" type="primary">LOC103502977</name>
</gene>
<dbReference type="PANTHER" id="PTHR31499:SF2">
    <property type="entry name" value="MYB-RELATED PROTEIN 2"/>
    <property type="match status" value="1"/>
</dbReference>
<dbReference type="AlphaFoldDB" id="A0A1S3CQ46"/>
<reference evidence="10 11" key="1">
    <citation type="submission" date="2025-05" db="UniProtKB">
        <authorList>
            <consortium name="RefSeq"/>
        </authorList>
    </citation>
    <scope>IDENTIFICATION</scope>
    <source>
        <tissue evidence="10 11">Stem</tissue>
    </source>
</reference>
<dbReference type="SMR" id="A0A1S3CQ46"/>
<dbReference type="RefSeq" id="XP_008465330.2">
    <property type="nucleotide sequence ID" value="XM_008467108.3"/>
</dbReference>
<evidence type="ECO:0000259" key="8">
    <source>
        <dbReference type="PROSITE" id="PS51294"/>
    </source>
</evidence>
<name>A0A1S3CQ46_CUCME</name>
<dbReference type="NCBIfam" id="TIGR01557">
    <property type="entry name" value="myb_SHAQKYF"/>
    <property type="match status" value="1"/>
</dbReference>
<dbReference type="InterPro" id="IPR025756">
    <property type="entry name" value="Myb_CC_LHEQLE"/>
</dbReference>
<feature type="compositionally biased region" description="Polar residues" evidence="7">
    <location>
        <begin position="268"/>
        <end position="279"/>
    </location>
</feature>
<comment type="similarity">
    <text evidence="2">Belongs to the MYB-CC family.</text>
</comment>
<dbReference type="KEGG" id="cmo:103502977"/>
<keyword evidence="9" id="KW-1185">Reference proteome</keyword>
<evidence type="ECO:0000256" key="3">
    <source>
        <dbReference type="ARBA" id="ARBA00023015"/>
    </source>
</evidence>
<evidence type="ECO:0000256" key="5">
    <source>
        <dbReference type="ARBA" id="ARBA00023163"/>
    </source>
</evidence>
<dbReference type="RefSeq" id="XP_008465331.2">
    <property type="nucleotide sequence ID" value="XM_008467109.3"/>
</dbReference>